<proteinExistence type="predicted"/>
<organism evidence="1 2">
    <name type="scientific">Methanococcus maripaludis</name>
    <name type="common">Methanococcus deltae</name>
    <dbReference type="NCBI Taxonomy" id="39152"/>
    <lineage>
        <taxon>Archaea</taxon>
        <taxon>Methanobacteriati</taxon>
        <taxon>Methanobacteriota</taxon>
        <taxon>Methanomada group</taxon>
        <taxon>Methanococci</taxon>
        <taxon>Methanococcales</taxon>
        <taxon>Methanococcaceae</taxon>
        <taxon>Methanococcus</taxon>
    </lineage>
</organism>
<sequence length="331" mass="38246">MLLNGILPAKKISNVSISKNTIFAVNDNNKHLEQQYQNVIPYSSSYFDVVKNSDNMIQPKSRLINQPDTFTYSTDLDMYNVFKDTMSVNYINSQIYSRNKNYGKTFVRMTLSLPFHYQFMDENFWYNSTLYVPTSQYSKSKDAWVYYRIDNSILESAAFTLNINAANTCEVTIVVPKIEAVYRDYDISNWYDYDFCPMRIVINKDLDIKTITYSKSSTVSINNVKSGTTETMMYVYDVYQDKINKWNGFMVSDLPNSYALDVDMYMTQSFYKESAKIVVRSYDIKLDSAEKQSIAFTGNTFSAILDIYVDTVSKSGDADHEIGGEGVIRWL</sequence>
<dbReference type="EMBL" id="JACDUH010000003">
    <property type="protein sequence ID" value="MBA2851767.1"/>
    <property type="molecule type" value="Genomic_DNA"/>
</dbReference>
<evidence type="ECO:0000313" key="1">
    <source>
        <dbReference type="EMBL" id="MBA2851767.1"/>
    </source>
</evidence>
<dbReference type="Proteomes" id="UP000564425">
    <property type="component" value="Unassembled WGS sequence"/>
</dbReference>
<evidence type="ECO:0000313" key="2">
    <source>
        <dbReference type="Proteomes" id="UP000564425"/>
    </source>
</evidence>
<dbReference type="RefSeq" id="WP_181501588.1">
    <property type="nucleotide sequence ID" value="NZ_JACDUH010000003.1"/>
</dbReference>
<dbReference type="AlphaFoldDB" id="A0A7J9NWS6"/>
<reference evidence="1 2" key="1">
    <citation type="submission" date="2020-07" db="EMBL/GenBank/DDBJ databases">
        <title>Genomic Encyclopedia of Type Strains, Phase IV (KMG-V): Genome sequencing to study the core and pangenomes of soil and plant-associated prokaryotes.</title>
        <authorList>
            <person name="Whitman W."/>
        </authorList>
    </citation>
    <scope>NUCLEOTIDE SEQUENCE [LARGE SCALE GENOMIC DNA]</scope>
    <source>
        <strain evidence="1 2">A1</strain>
    </source>
</reference>
<accession>A0A7J9NWS6</accession>
<gene>
    <name evidence="1" type="ORF">HNP86_001926</name>
</gene>
<protein>
    <submittedName>
        <fullName evidence="1">Uncharacterized protein</fullName>
    </submittedName>
</protein>
<comment type="caution">
    <text evidence="1">The sequence shown here is derived from an EMBL/GenBank/DDBJ whole genome shotgun (WGS) entry which is preliminary data.</text>
</comment>
<name>A0A7J9NWS6_METMI</name>